<evidence type="ECO:0000313" key="4">
    <source>
        <dbReference type="EMBL" id="RIY00719.1"/>
    </source>
</evidence>
<accession>A0A3A1WKF0</accession>
<evidence type="ECO:0000313" key="5">
    <source>
        <dbReference type="Proteomes" id="UP000265750"/>
    </source>
</evidence>
<dbReference type="Proteomes" id="UP000265750">
    <property type="component" value="Unassembled WGS sequence"/>
</dbReference>
<dbReference type="Pfam" id="PF00293">
    <property type="entry name" value="NUDIX"/>
    <property type="match status" value="1"/>
</dbReference>
<comment type="caution">
    <text evidence="4">The sequence shown here is derived from an EMBL/GenBank/DDBJ whole genome shotgun (WGS) entry which is preliminary data.</text>
</comment>
<dbReference type="InterPro" id="IPR015797">
    <property type="entry name" value="NUDIX_hydrolase-like_dom_sf"/>
</dbReference>
<comment type="cofactor">
    <cofactor evidence="1">
        <name>Mg(2+)</name>
        <dbReference type="ChEBI" id="CHEBI:18420"/>
    </cofactor>
</comment>
<dbReference type="GO" id="GO:0016787">
    <property type="term" value="F:hydrolase activity"/>
    <property type="evidence" value="ECO:0007669"/>
    <property type="project" value="UniProtKB-KW"/>
</dbReference>
<name>A0A3A1WKF0_9HYPH</name>
<evidence type="ECO:0000259" key="3">
    <source>
        <dbReference type="Pfam" id="PF00293"/>
    </source>
</evidence>
<dbReference type="CDD" id="cd04688">
    <property type="entry name" value="NUDIX_Hydrolase"/>
    <property type="match status" value="1"/>
</dbReference>
<dbReference type="PROSITE" id="PS00893">
    <property type="entry name" value="NUDIX_BOX"/>
    <property type="match status" value="1"/>
</dbReference>
<organism evidence="4 5">
    <name type="scientific">Aureimonas flava</name>
    <dbReference type="NCBI Taxonomy" id="2320271"/>
    <lineage>
        <taxon>Bacteria</taxon>
        <taxon>Pseudomonadati</taxon>
        <taxon>Pseudomonadota</taxon>
        <taxon>Alphaproteobacteria</taxon>
        <taxon>Hyphomicrobiales</taxon>
        <taxon>Aurantimonadaceae</taxon>
        <taxon>Aureimonas</taxon>
    </lineage>
</organism>
<dbReference type="Gene3D" id="3.90.79.10">
    <property type="entry name" value="Nucleoside Triphosphate Pyrophosphohydrolase"/>
    <property type="match status" value="1"/>
</dbReference>
<gene>
    <name evidence="4" type="ORF">D3218_09895</name>
</gene>
<reference evidence="5" key="1">
    <citation type="submission" date="2018-09" db="EMBL/GenBank/DDBJ databases">
        <authorList>
            <person name="Tuo L."/>
        </authorList>
    </citation>
    <scope>NUCLEOTIDE SEQUENCE [LARGE SCALE GENOMIC DNA]</scope>
    <source>
        <strain evidence="5">M2BS4Y-1</strain>
    </source>
</reference>
<keyword evidence="5" id="KW-1185">Reference proteome</keyword>
<dbReference type="SUPFAM" id="SSF55811">
    <property type="entry name" value="Nudix"/>
    <property type="match status" value="1"/>
</dbReference>
<dbReference type="InterPro" id="IPR020084">
    <property type="entry name" value="NUDIX_hydrolase_CS"/>
</dbReference>
<dbReference type="OrthoDB" id="7376250at2"/>
<sequence length="150" mass="16502">MTTWRPPRSIRVKVLGLPLVEGRLLAAEVRDDAGGLRGVRPLGGSVEFGETREAALLREFAEELDARVALIGPWRVFENLFVHEGASGHEIVFCAPIRILDRRFDTAEPVRFMDGVPCVARWFATSALRRGDPPLFPAGLAAELDSILSP</sequence>
<evidence type="ECO:0000256" key="1">
    <source>
        <dbReference type="ARBA" id="ARBA00001946"/>
    </source>
</evidence>
<dbReference type="AlphaFoldDB" id="A0A3A1WKF0"/>
<feature type="domain" description="Nudix hydrolase" evidence="3">
    <location>
        <begin position="40"/>
        <end position="96"/>
    </location>
</feature>
<dbReference type="EMBL" id="QYRN01000005">
    <property type="protein sequence ID" value="RIY00719.1"/>
    <property type="molecule type" value="Genomic_DNA"/>
</dbReference>
<evidence type="ECO:0000256" key="2">
    <source>
        <dbReference type="ARBA" id="ARBA00022801"/>
    </source>
</evidence>
<proteinExistence type="predicted"/>
<keyword evidence="2" id="KW-0378">Hydrolase</keyword>
<dbReference type="InterPro" id="IPR000086">
    <property type="entry name" value="NUDIX_hydrolase_dom"/>
</dbReference>
<protein>
    <submittedName>
        <fullName evidence="4">DNA mismatch repair protein MutT</fullName>
    </submittedName>
</protein>